<dbReference type="Proteomes" id="UP000191110">
    <property type="component" value="Unassembled WGS sequence"/>
</dbReference>
<gene>
    <name evidence="2" type="ORF">BOW53_06365</name>
</gene>
<protein>
    <submittedName>
        <fullName evidence="2">Uncharacterized protein</fullName>
    </submittedName>
</protein>
<organism evidence="2 3">
    <name type="scientific">Solemya pervernicosa gill symbiont</name>
    <dbReference type="NCBI Taxonomy" id="642797"/>
    <lineage>
        <taxon>Bacteria</taxon>
        <taxon>Pseudomonadati</taxon>
        <taxon>Pseudomonadota</taxon>
        <taxon>Gammaproteobacteria</taxon>
        <taxon>sulfur-oxidizing symbionts</taxon>
    </lineage>
</organism>
<dbReference type="Pfam" id="PF20549">
    <property type="entry name" value="DUF6763"/>
    <property type="match status" value="1"/>
</dbReference>
<dbReference type="InterPro" id="IPR046651">
    <property type="entry name" value="DUF6763"/>
</dbReference>
<feature type="compositionally biased region" description="Basic and acidic residues" evidence="1">
    <location>
        <begin position="73"/>
        <end position="88"/>
    </location>
</feature>
<evidence type="ECO:0000313" key="2">
    <source>
        <dbReference type="EMBL" id="OOZ40833.1"/>
    </source>
</evidence>
<accession>A0A1T2L6Y1</accession>
<keyword evidence="3" id="KW-1185">Reference proteome</keyword>
<evidence type="ECO:0000256" key="1">
    <source>
        <dbReference type="SAM" id="MobiDB-lite"/>
    </source>
</evidence>
<sequence>MATEFEPKVGEWYKYSETGKLFEVVAFDEDEGAIEIQHLDGEVEELDLEIWFEVDLEMAEAPEDWSAAYDGIDKDDLGYSDKAIRPEDWSGPMNEIDRLESD</sequence>
<reference evidence="2 3" key="1">
    <citation type="submission" date="2016-11" db="EMBL/GenBank/DDBJ databases">
        <title>Mixed transmission modes and dynamic genome evolution in an obligate animal-bacterial symbiosis.</title>
        <authorList>
            <person name="Russell S.L."/>
            <person name="Corbett-Detig R.B."/>
            <person name="Cavanaugh C.M."/>
        </authorList>
    </citation>
    <scope>NUCLEOTIDE SEQUENCE [LARGE SCALE GENOMIC DNA]</scope>
    <source>
        <strain evidence="2">Sveles-Q1</strain>
    </source>
</reference>
<dbReference type="OrthoDB" id="7062948at2"/>
<name>A0A1T2L6Y1_9GAMM</name>
<dbReference type="AlphaFoldDB" id="A0A1T2L6Y1"/>
<comment type="caution">
    <text evidence="2">The sequence shown here is derived from an EMBL/GenBank/DDBJ whole genome shotgun (WGS) entry which is preliminary data.</text>
</comment>
<dbReference type="RefSeq" id="WP_078483248.1">
    <property type="nucleotide sequence ID" value="NZ_MPRL01000017.1"/>
</dbReference>
<feature type="region of interest" description="Disordered" evidence="1">
    <location>
        <begin position="73"/>
        <end position="102"/>
    </location>
</feature>
<dbReference type="EMBL" id="MPRL01000017">
    <property type="protein sequence ID" value="OOZ40833.1"/>
    <property type="molecule type" value="Genomic_DNA"/>
</dbReference>
<evidence type="ECO:0000313" key="3">
    <source>
        <dbReference type="Proteomes" id="UP000191110"/>
    </source>
</evidence>
<proteinExistence type="predicted"/>